<evidence type="ECO:0000256" key="5">
    <source>
        <dbReference type="SAM" id="MobiDB-lite"/>
    </source>
</evidence>
<feature type="region of interest" description="Disordered" evidence="5">
    <location>
        <begin position="471"/>
        <end position="496"/>
    </location>
</feature>
<organism evidence="7 8">
    <name type="scientific">Catenaria anguillulae PL171</name>
    <dbReference type="NCBI Taxonomy" id="765915"/>
    <lineage>
        <taxon>Eukaryota</taxon>
        <taxon>Fungi</taxon>
        <taxon>Fungi incertae sedis</taxon>
        <taxon>Blastocladiomycota</taxon>
        <taxon>Blastocladiomycetes</taxon>
        <taxon>Blastocladiales</taxon>
        <taxon>Catenariaceae</taxon>
        <taxon>Catenaria</taxon>
    </lineage>
</organism>
<feature type="transmembrane region" description="Helical" evidence="6">
    <location>
        <begin position="146"/>
        <end position="168"/>
    </location>
</feature>
<dbReference type="GO" id="GO:0022857">
    <property type="term" value="F:transmembrane transporter activity"/>
    <property type="evidence" value="ECO:0007669"/>
    <property type="project" value="InterPro"/>
</dbReference>
<evidence type="ECO:0000256" key="1">
    <source>
        <dbReference type="ARBA" id="ARBA00004141"/>
    </source>
</evidence>
<evidence type="ECO:0000313" key="8">
    <source>
        <dbReference type="Proteomes" id="UP000193411"/>
    </source>
</evidence>
<proteinExistence type="predicted"/>
<dbReference type="OrthoDB" id="3026777at2759"/>
<keyword evidence="8" id="KW-1185">Reference proteome</keyword>
<reference evidence="7 8" key="1">
    <citation type="submission" date="2016-07" db="EMBL/GenBank/DDBJ databases">
        <title>Pervasive Adenine N6-methylation of Active Genes in Fungi.</title>
        <authorList>
            <consortium name="DOE Joint Genome Institute"/>
            <person name="Mondo S.J."/>
            <person name="Dannebaum R.O."/>
            <person name="Kuo R.C."/>
            <person name="Labutti K."/>
            <person name="Haridas S."/>
            <person name="Kuo A."/>
            <person name="Salamov A."/>
            <person name="Ahrendt S.R."/>
            <person name="Lipzen A."/>
            <person name="Sullivan W."/>
            <person name="Andreopoulos W.B."/>
            <person name="Clum A."/>
            <person name="Lindquist E."/>
            <person name="Daum C."/>
            <person name="Ramamoorthy G.K."/>
            <person name="Gryganskyi A."/>
            <person name="Culley D."/>
            <person name="Magnuson J.K."/>
            <person name="James T.Y."/>
            <person name="O'Malley M.A."/>
            <person name="Stajich J.E."/>
            <person name="Spatafora J.W."/>
            <person name="Visel A."/>
            <person name="Grigoriev I.V."/>
        </authorList>
    </citation>
    <scope>NUCLEOTIDE SEQUENCE [LARGE SCALE GENOMIC DNA]</scope>
    <source>
        <strain evidence="7 8">PL171</strain>
    </source>
</reference>
<feature type="transmembrane region" description="Helical" evidence="6">
    <location>
        <begin position="570"/>
        <end position="593"/>
    </location>
</feature>
<comment type="subcellular location">
    <subcellularLocation>
        <location evidence="1">Membrane</location>
        <topology evidence="1">Multi-pass membrane protein</topology>
    </subcellularLocation>
</comment>
<feature type="transmembrane region" description="Helical" evidence="6">
    <location>
        <begin position="335"/>
        <end position="358"/>
    </location>
</feature>
<dbReference type="InterPro" id="IPR011701">
    <property type="entry name" value="MFS"/>
</dbReference>
<feature type="region of interest" description="Disordered" evidence="5">
    <location>
        <begin position="1"/>
        <end position="31"/>
    </location>
</feature>
<dbReference type="EMBL" id="MCFL01000003">
    <property type="protein sequence ID" value="ORZ40594.1"/>
    <property type="molecule type" value="Genomic_DNA"/>
</dbReference>
<dbReference type="Proteomes" id="UP000193411">
    <property type="component" value="Unassembled WGS sequence"/>
</dbReference>
<feature type="transmembrane region" description="Helical" evidence="6">
    <location>
        <begin position="613"/>
        <end position="634"/>
    </location>
</feature>
<feature type="transmembrane region" description="Helical" evidence="6">
    <location>
        <begin position="243"/>
        <end position="267"/>
    </location>
</feature>
<evidence type="ECO:0000256" key="2">
    <source>
        <dbReference type="ARBA" id="ARBA00022692"/>
    </source>
</evidence>
<keyword evidence="2 6" id="KW-0812">Transmembrane</keyword>
<keyword evidence="3 6" id="KW-1133">Transmembrane helix</keyword>
<dbReference type="AlphaFoldDB" id="A0A1Y2I300"/>
<feature type="compositionally biased region" description="Low complexity" evidence="5">
    <location>
        <begin position="472"/>
        <end position="484"/>
    </location>
</feature>
<dbReference type="SUPFAM" id="SSF103473">
    <property type="entry name" value="MFS general substrate transporter"/>
    <property type="match status" value="2"/>
</dbReference>
<accession>A0A1Y2I300</accession>
<dbReference type="Pfam" id="PF07690">
    <property type="entry name" value="MFS_1"/>
    <property type="match status" value="1"/>
</dbReference>
<evidence type="ECO:0000256" key="3">
    <source>
        <dbReference type="ARBA" id="ARBA00022989"/>
    </source>
</evidence>
<feature type="transmembrane region" description="Helical" evidence="6">
    <location>
        <begin position="180"/>
        <end position="202"/>
    </location>
</feature>
<feature type="transmembrane region" description="Helical" evidence="6">
    <location>
        <begin position="208"/>
        <end position="231"/>
    </location>
</feature>
<gene>
    <name evidence="7" type="ORF">BCR44DRAFT_37639</name>
</gene>
<name>A0A1Y2I300_9FUNG</name>
<feature type="transmembrane region" description="Helical" evidence="6">
    <location>
        <begin position="273"/>
        <end position="295"/>
    </location>
</feature>
<feature type="transmembrane region" description="Helical" evidence="6">
    <location>
        <begin position="64"/>
        <end position="82"/>
    </location>
</feature>
<comment type="caution">
    <text evidence="7">The sequence shown here is derived from an EMBL/GenBank/DDBJ whole genome shotgun (WGS) entry which is preliminary data.</text>
</comment>
<dbReference type="GO" id="GO:0016020">
    <property type="term" value="C:membrane"/>
    <property type="evidence" value="ECO:0007669"/>
    <property type="project" value="UniProtKB-SubCell"/>
</dbReference>
<keyword evidence="4 6" id="KW-0472">Membrane</keyword>
<sequence>MARPSSLPRPAAPAHDSHSRTDADTTEETPLLAQSPNSTITIEDNDDAKLAALFAVPWYRRAPLVQVLIFTILPLIALIASIPTQSQAVLNWACDYELSLRGQHNALPIVPLQDGLRSDCFPSSAAALATDNDGLGLAVQQRASTVLATSTLLLSITTMFTTSVWGKLTDTFGRLPSLRAGMLSFAALTSCSLSYVVLPVTWNPWTTYVLSVTSGLLGGMSTFDIAISAYVTDLTKDDERAAMFGLVQGLIAGAAMVAPVLGAWIVWMSYGSPVPLLVGALATVGLSIAAFAFAWEPKRTMPKLTRADVVAMVLNPFASLAVFRPKWAPGAMYRLYLLAVSMCGAIMVGLIENVWTLYTAFNFGWGQLDWSVMMTVLSGMSAGLLVVGYPLVARVFRKYTVVPKLPGVGSDDVQEDEEELTIAVDDAGSSSTTRVKAGTVDSEMVVEQASSANYDDADVCEDPTSVCDPLISSSASSTSTSTAADQSKQPPSSADPLSVYDHYISATRLDTPAIAFSCLLSLLGMLIQSFAHTGPLFFSGSLLRSFSAIVQPIRSAMLTRLVPATHTGQMFSAMSLVMAGVSVPTPVIANWIYRRSLEARAAGGIVLPGADVFLVAAGVAGVGFVLSVGAAVGVEVVRRRQEHEVQGDRREVE</sequence>
<feature type="compositionally biased region" description="Low complexity" evidence="5">
    <location>
        <begin position="1"/>
        <end position="14"/>
    </location>
</feature>
<dbReference type="Gene3D" id="1.20.1250.20">
    <property type="entry name" value="MFS general substrate transporter like domains"/>
    <property type="match status" value="2"/>
</dbReference>
<evidence type="ECO:0000256" key="4">
    <source>
        <dbReference type="ARBA" id="ARBA00023136"/>
    </source>
</evidence>
<dbReference type="PANTHER" id="PTHR23507">
    <property type="entry name" value="ZGC:174356"/>
    <property type="match status" value="1"/>
</dbReference>
<evidence type="ECO:0000313" key="7">
    <source>
        <dbReference type="EMBL" id="ORZ40594.1"/>
    </source>
</evidence>
<evidence type="ECO:0000256" key="6">
    <source>
        <dbReference type="SAM" id="Phobius"/>
    </source>
</evidence>
<dbReference type="PANTHER" id="PTHR23507:SF1">
    <property type="entry name" value="FI18259P1-RELATED"/>
    <property type="match status" value="1"/>
</dbReference>
<feature type="transmembrane region" description="Helical" evidence="6">
    <location>
        <begin position="370"/>
        <end position="392"/>
    </location>
</feature>
<protein>
    <submittedName>
        <fullName evidence="7">Major facilitator superfamily domain-containing protein</fullName>
    </submittedName>
</protein>
<feature type="transmembrane region" description="Helical" evidence="6">
    <location>
        <begin position="513"/>
        <end position="531"/>
    </location>
</feature>
<dbReference type="InterPro" id="IPR036259">
    <property type="entry name" value="MFS_trans_sf"/>
</dbReference>